<evidence type="ECO:0000256" key="5">
    <source>
        <dbReference type="ARBA" id="ARBA00023136"/>
    </source>
</evidence>
<evidence type="ECO:0000256" key="6">
    <source>
        <dbReference type="RuleBase" id="RU003943"/>
    </source>
</evidence>
<keyword evidence="5 7" id="KW-0472">Membrane</keyword>
<dbReference type="Proteomes" id="UP000790096">
    <property type="component" value="Unassembled WGS sequence"/>
</dbReference>
<dbReference type="PANTHER" id="PTHR30477:SF13">
    <property type="entry name" value="IRON TRANSPORT SYSTEM MEMBRANE PROTEIN HI_0360-RELATED"/>
    <property type="match status" value="1"/>
</dbReference>
<feature type="transmembrane region" description="Helical" evidence="7">
    <location>
        <begin position="199"/>
        <end position="219"/>
    </location>
</feature>
<protein>
    <submittedName>
        <fullName evidence="8">Metal ABC transporter permease</fullName>
    </submittedName>
</protein>
<comment type="caution">
    <text evidence="8">The sequence shown here is derived from an EMBL/GenBank/DDBJ whole genome shotgun (WGS) entry which is preliminary data.</text>
</comment>
<dbReference type="RefSeq" id="WP_214235557.1">
    <property type="nucleotide sequence ID" value="NZ_JABBFR010000002.1"/>
</dbReference>
<feature type="transmembrane region" description="Helical" evidence="7">
    <location>
        <begin position="12"/>
        <end position="34"/>
    </location>
</feature>
<dbReference type="Pfam" id="PF00950">
    <property type="entry name" value="ABC-3"/>
    <property type="match status" value="1"/>
</dbReference>
<keyword evidence="4 7" id="KW-1133">Transmembrane helix</keyword>
<comment type="similarity">
    <text evidence="2 6">Belongs to the ABC-3 integral membrane protein family.</text>
</comment>
<proteinExistence type="inferred from homology"/>
<comment type="subcellular location">
    <subcellularLocation>
        <location evidence="6">Cell membrane</location>
        <topology evidence="6">Multi-pass membrane protein</topology>
    </subcellularLocation>
    <subcellularLocation>
        <location evidence="1">Membrane</location>
        <topology evidence="1">Multi-pass membrane protein</topology>
    </subcellularLocation>
</comment>
<name>A0ABS5SV53_9GAMM</name>
<feature type="transmembrane region" description="Helical" evidence="7">
    <location>
        <begin position="66"/>
        <end position="86"/>
    </location>
</feature>
<feature type="transmembrane region" description="Helical" evidence="7">
    <location>
        <begin position="98"/>
        <end position="117"/>
    </location>
</feature>
<accession>A0ABS5SV53</accession>
<feature type="transmembrane region" description="Helical" evidence="7">
    <location>
        <begin position="137"/>
        <end position="156"/>
    </location>
</feature>
<dbReference type="InterPro" id="IPR001626">
    <property type="entry name" value="ABC_TroCD"/>
</dbReference>
<keyword evidence="3 6" id="KW-0812">Transmembrane</keyword>
<feature type="transmembrane region" description="Helical" evidence="7">
    <location>
        <begin position="176"/>
        <end position="193"/>
    </location>
</feature>
<feature type="transmembrane region" description="Helical" evidence="7">
    <location>
        <begin position="226"/>
        <end position="248"/>
    </location>
</feature>
<evidence type="ECO:0000256" key="3">
    <source>
        <dbReference type="ARBA" id="ARBA00022692"/>
    </source>
</evidence>
<keyword evidence="9" id="KW-1185">Reference proteome</keyword>
<sequence>MNPLQPFIEFDFMRHALLSCVCLSLSATPLGVILSLRRLSLAGDALSHAVLPGAAVGYLFCGMSTLAMGLGGLLAGLLVALLSGLISRTTLLKEDASFSGLYMGALALGITLISIKGSGMDLLNILFGSLLAVSHQALLFTAAISLCSLVVLTIIYRPLVIDTFDSDFLRVRHKGLAATLHALFLFLVVLNLVSGFQILGTLMSVGLMMVPAISARFWAKRLLPTILIAVMIALLSSLIGLLLSWYSALPAGPAVVLCSAIIFLFSCFAGRANGGLANFLRYRSGAQQ</sequence>
<evidence type="ECO:0000313" key="8">
    <source>
        <dbReference type="EMBL" id="MBT0723122.1"/>
    </source>
</evidence>
<dbReference type="Gene3D" id="1.10.3470.10">
    <property type="entry name" value="ABC transporter involved in vitamin B12 uptake, BtuC"/>
    <property type="match status" value="1"/>
</dbReference>
<feature type="transmembrane region" description="Helical" evidence="7">
    <location>
        <begin position="254"/>
        <end position="274"/>
    </location>
</feature>
<dbReference type="SUPFAM" id="SSF81345">
    <property type="entry name" value="ABC transporter involved in vitamin B12 uptake, BtuC"/>
    <property type="match status" value="1"/>
</dbReference>
<evidence type="ECO:0000313" key="9">
    <source>
        <dbReference type="Proteomes" id="UP000790096"/>
    </source>
</evidence>
<evidence type="ECO:0000256" key="2">
    <source>
        <dbReference type="ARBA" id="ARBA00008034"/>
    </source>
</evidence>
<gene>
    <name evidence="8" type="ORF">HH682_01435</name>
</gene>
<keyword evidence="6" id="KW-0813">Transport</keyword>
<evidence type="ECO:0000256" key="7">
    <source>
        <dbReference type="SAM" id="Phobius"/>
    </source>
</evidence>
<evidence type="ECO:0000256" key="1">
    <source>
        <dbReference type="ARBA" id="ARBA00004141"/>
    </source>
</evidence>
<reference evidence="8 9" key="1">
    <citation type="submission" date="2020-04" db="EMBL/GenBank/DDBJ databases">
        <title>Genome sequencing of Rosenbergiella species.</title>
        <authorList>
            <person name="Alvarez-Perez S."/>
            <person name="Lievens B."/>
        </authorList>
    </citation>
    <scope>NUCLEOTIDE SEQUENCE [LARGE SCALE GENOMIC DNA]</scope>
    <source>
        <strain evidence="8 9">S61</strain>
    </source>
</reference>
<dbReference type="PANTHER" id="PTHR30477">
    <property type="entry name" value="ABC-TRANSPORTER METAL-BINDING PROTEIN"/>
    <property type="match status" value="1"/>
</dbReference>
<dbReference type="InterPro" id="IPR037294">
    <property type="entry name" value="ABC_BtuC-like"/>
</dbReference>
<organism evidence="8 9">
    <name type="scientific">Rosenbergiella gaditana</name>
    <dbReference type="NCBI Taxonomy" id="2726987"/>
    <lineage>
        <taxon>Bacteria</taxon>
        <taxon>Pseudomonadati</taxon>
        <taxon>Pseudomonadota</taxon>
        <taxon>Gammaproteobacteria</taxon>
        <taxon>Enterobacterales</taxon>
        <taxon>Erwiniaceae</taxon>
        <taxon>Rosenbergiella</taxon>
    </lineage>
</organism>
<dbReference type="EMBL" id="JABBFR010000002">
    <property type="protein sequence ID" value="MBT0723122.1"/>
    <property type="molecule type" value="Genomic_DNA"/>
</dbReference>
<evidence type="ECO:0000256" key="4">
    <source>
        <dbReference type="ARBA" id="ARBA00022989"/>
    </source>
</evidence>